<evidence type="ECO:0000313" key="19">
    <source>
        <dbReference type="EMBL" id="EAW31928.1"/>
    </source>
</evidence>
<comment type="subunit">
    <text evidence="15">Homohexamer.</text>
</comment>
<dbReference type="InterPro" id="IPR000642">
    <property type="entry name" value="Peptidase_M41"/>
</dbReference>
<dbReference type="Pfam" id="PF01434">
    <property type="entry name" value="Peptidase_M41"/>
    <property type="match status" value="1"/>
</dbReference>
<comment type="function">
    <text evidence="15">Acts as a processive, ATP-dependent zinc metallopeptidase for both cytoplasmic and membrane proteins. Plays a role in the quality control of integral membrane proteins.</text>
</comment>
<dbReference type="EMBL" id="AAVT01000002">
    <property type="protein sequence ID" value="EAW31928.1"/>
    <property type="molecule type" value="Genomic_DNA"/>
</dbReference>
<keyword evidence="11 15" id="KW-1133">Transmembrane helix</keyword>
<evidence type="ECO:0000256" key="7">
    <source>
        <dbReference type="ARBA" id="ARBA00022741"/>
    </source>
</evidence>
<comment type="caution">
    <text evidence="19">The sequence shown here is derived from an EMBL/GenBank/DDBJ whole genome shotgun (WGS) entry which is preliminary data.</text>
</comment>
<feature type="binding site" evidence="15">
    <location>
        <position position="457"/>
    </location>
    <ligand>
        <name>Zn(2+)</name>
        <dbReference type="ChEBI" id="CHEBI:29105"/>
        <note>catalytic</note>
    </ligand>
</feature>
<gene>
    <name evidence="15" type="primary">ftsH</name>
    <name evidence="19" type="ORF">GP2143_05740</name>
</gene>
<dbReference type="STRING" id="247633.GP2143_05740"/>
<evidence type="ECO:0000256" key="6">
    <source>
        <dbReference type="ARBA" id="ARBA00022723"/>
    </source>
</evidence>
<dbReference type="HAMAP" id="MF_01458">
    <property type="entry name" value="FtsH"/>
    <property type="match status" value="1"/>
</dbReference>
<keyword evidence="12 15" id="KW-0482">Metalloprotease</keyword>
<dbReference type="GO" id="GO:0005886">
    <property type="term" value="C:plasma membrane"/>
    <property type="evidence" value="ECO:0007669"/>
    <property type="project" value="UniProtKB-SubCell"/>
</dbReference>
<dbReference type="Gene3D" id="3.40.50.300">
    <property type="entry name" value="P-loop containing nucleotide triphosphate hydrolases"/>
    <property type="match status" value="1"/>
</dbReference>
<keyword evidence="9 15" id="KW-0862">Zinc</keyword>
<keyword evidence="10 15" id="KW-0067">ATP-binding</keyword>
<dbReference type="InterPro" id="IPR005936">
    <property type="entry name" value="FtsH"/>
</dbReference>
<evidence type="ECO:0000256" key="1">
    <source>
        <dbReference type="ARBA" id="ARBA00004370"/>
    </source>
</evidence>
<feature type="active site" evidence="15">
    <location>
        <position position="458"/>
    </location>
</feature>
<evidence type="ECO:0000256" key="4">
    <source>
        <dbReference type="ARBA" id="ARBA00022670"/>
    </source>
</evidence>
<evidence type="ECO:0000313" key="20">
    <source>
        <dbReference type="Proteomes" id="UP000004931"/>
    </source>
</evidence>
<keyword evidence="3 15" id="KW-1003">Cell membrane</keyword>
<dbReference type="Gene3D" id="1.20.58.760">
    <property type="entry name" value="Peptidase M41"/>
    <property type="match status" value="1"/>
</dbReference>
<dbReference type="Gene3D" id="1.10.8.60">
    <property type="match status" value="1"/>
</dbReference>
<keyword evidence="13 15" id="KW-0472">Membrane</keyword>
<evidence type="ECO:0000256" key="17">
    <source>
        <dbReference type="SAM" id="MobiDB-lite"/>
    </source>
</evidence>
<dbReference type="InterPro" id="IPR041569">
    <property type="entry name" value="AAA_lid_3"/>
</dbReference>
<keyword evidence="4 15" id="KW-0645">Protease</keyword>
<organism evidence="19 20">
    <name type="scientific">marine gamma proteobacterium HTCC2143</name>
    <dbReference type="NCBI Taxonomy" id="247633"/>
    <lineage>
        <taxon>Bacteria</taxon>
        <taxon>Pseudomonadati</taxon>
        <taxon>Pseudomonadota</taxon>
        <taxon>Gammaproteobacteria</taxon>
        <taxon>Cellvibrionales</taxon>
        <taxon>Spongiibacteraceae</taxon>
        <taxon>BD1-7 clade</taxon>
    </lineage>
</organism>
<dbReference type="InterPro" id="IPR003959">
    <property type="entry name" value="ATPase_AAA_core"/>
</dbReference>
<dbReference type="InterPro" id="IPR011546">
    <property type="entry name" value="Pept_M41_FtsH_extracell"/>
</dbReference>
<dbReference type="GO" id="GO:0030163">
    <property type="term" value="P:protein catabolic process"/>
    <property type="evidence" value="ECO:0007669"/>
    <property type="project" value="UniProtKB-UniRule"/>
</dbReference>
<feature type="region of interest" description="Disordered" evidence="17">
    <location>
        <begin position="1"/>
        <end position="27"/>
    </location>
</feature>
<evidence type="ECO:0000256" key="9">
    <source>
        <dbReference type="ARBA" id="ARBA00022833"/>
    </source>
</evidence>
<comment type="similarity">
    <text evidence="14 15">In the central section; belongs to the AAA ATPase family.</text>
</comment>
<dbReference type="EC" id="3.4.24.-" evidence="15"/>
<proteinExistence type="inferred from homology"/>
<keyword evidence="20" id="KW-1185">Reference proteome</keyword>
<feature type="domain" description="AAA+ ATPase" evidence="18">
    <location>
        <begin position="228"/>
        <end position="367"/>
    </location>
</feature>
<dbReference type="NCBIfam" id="TIGR01241">
    <property type="entry name" value="FtsH_fam"/>
    <property type="match status" value="1"/>
</dbReference>
<dbReference type="FunFam" id="1.10.8.60:FF:000001">
    <property type="entry name" value="ATP-dependent zinc metalloprotease FtsH"/>
    <property type="match status" value="1"/>
</dbReference>
<keyword evidence="5 15" id="KW-0812">Transmembrane</keyword>
<dbReference type="eggNOG" id="COG0465">
    <property type="taxonomic scope" value="Bacteria"/>
</dbReference>
<evidence type="ECO:0000256" key="14">
    <source>
        <dbReference type="ARBA" id="ARBA00061570"/>
    </source>
</evidence>
<dbReference type="SUPFAM" id="SSF140990">
    <property type="entry name" value="FtsH protease domain-like"/>
    <property type="match status" value="1"/>
</dbReference>
<feature type="transmembrane region" description="Helical" evidence="15">
    <location>
        <begin position="138"/>
        <end position="158"/>
    </location>
</feature>
<dbReference type="FunFam" id="1.20.58.760:FF:000001">
    <property type="entry name" value="ATP-dependent zinc metalloprotease FtsH"/>
    <property type="match status" value="1"/>
</dbReference>
<dbReference type="SUPFAM" id="SSF52540">
    <property type="entry name" value="P-loop containing nucleoside triphosphate hydrolases"/>
    <property type="match status" value="1"/>
</dbReference>
<evidence type="ECO:0000256" key="15">
    <source>
        <dbReference type="HAMAP-Rule" id="MF_01458"/>
    </source>
</evidence>
<dbReference type="Pfam" id="PF17862">
    <property type="entry name" value="AAA_lid_3"/>
    <property type="match status" value="1"/>
</dbReference>
<comment type="subcellular location">
    <subcellularLocation>
        <location evidence="15">Cell membrane</location>
        <topology evidence="15">Multi-pass membrane protein</topology>
        <orientation evidence="15">Cytoplasmic side</orientation>
    </subcellularLocation>
    <subcellularLocation>
        <location evidence="1">Membrane</location>
    </subcellularLocation>
</comment>
<protein>
    <recommendedName>
        <fullName evidence="15">ATP-dependent zinc metalloprotease FtsH</fullName>
        <ecNumber evidence="15">3.4.24.-</ecNumber>
    </recommendedName>
</protein>
<dbReference type="InterPro" id="IPR037219">
    <property type="entry name" value="Peptidase_M41-like"/>
</dbReference>
<evidence type="ECO:0000259" key="18">
    <source>
        <dbReference type="SMART" id="SM00382"/>
    </source>
</evidence>
<dbReference type="GO" id="GO:0004222">
    <property type="term" value="F:metalloendopeptidase activity"/>
    <property type="evidence" value="ECO:0007669"/>
    <property type="project" value="InterPro"/>
</dbReference>
<feature type="binding site" evidence="15">
    <location>
        <position position="533"/>
    </location>
    <ligand>
        <name>Zn(2+)</name>
        <dbReference type="ChEBI" id="CHEBI:29105"/>
        <note>catalytic</note>
    </ligand>
</feature>
<dbReference type="SMART" id="SM00382">
    <property type="entry name" value="AAA"/>
    <property type="match status" value="1"/>
</dbReference>
<sequence>MQHDKMVKNAADPVPNETPGADTPPVPTGPQMLMNVLTWVLVVSSLMYLWTNVTTQPYHSIPYSDFKQELISDNIEQISVKESEINGSFRIGISDEDKPANIHQRFRTIVPSFGDTELLTLLESKQVAIQSIAATTPLWISIVLSIAPWLVLIAFFIYSSKMVRKSIGGAGGDGAFGFSKSRAKHFEASNITARYSDVAGLESAKQDLQEIISFLKEPAHYRELGAKMPKGILMMGPPGCGKTLLARATAGEAGVPFFSVSGSEFIEMFVGVGASRVRDMFNNARKQAPALIFIDEIDSVGRIRGTGLGGGNDEREQTLNQILAEMDGFSPDEAVVVLAATNRPDVLDPALLRPGRFDRKLILELPGRNARMDILMVHTRKVPLADDVDCESIAAKTVGFSGADLANLVNEAALRAARNNAKIVCMEDFSEAREKIIMGATQGEILSDKERERVAYHEAGHTLTAYFSPQADPISKVSIIRHGRSLGMTEQMPAEDMHNYTQGYLEEKITIMLGGRVAEKLHYDEVSSGAADDLKNATGLARQMVTQWGMNDRIGAVNLQQSEEHPFLGREISEPKKYSEYSAQMIDEAVNQLISDCEKKCARRLEYHIAKLTLLANSLLEHESLDGPQVKALLGVSKPNK</sequence>
<evidence type="ECO:0000256" key="12">
    <source>
        <dbReference type="ARBA" id="ARBA00023049"/>
    </source>
</evidence>
<dbReference type="GO" id="GO:0008270">
    <property type="term" value="F:zinc ion binding"/>
    <property type="evidence" value="ECO:0007669"/>
    <property type="project" value="UniProtKB-UniRule"/>
</dbReference>
<evidence type="ECO:0000256" key="13">
    <source>
        <dbReference type="ARBA" id="ARBA00023136"/>
    </source>
</evidence>
<dbReference type="GO" id="GO:0016887">
    <property type="term" value="F:ATP hydrolysis activity"/>
    <property type="evidence" value="ECO:0007669"/>
    <property type="project" value="UniProtKB-UniRule"/>
</dbReference>
<dbReference type="Proteomes" id="UP000004931">
    <property type="component" value="Unassembled WGS sequence"/>
</dbReference>
<dbReference type="InterPro" id="IPR003593">
    <property type="entry name" value="AAA+_ATPase"/>
</dbReference>
<evidence type="ECO:0000256" key="3">
    <source>
        <dbReference type="ARBA" id="ARBA00022475"/>
    </source>
</evidence>
<name>A0YBJ8_9GAMM</name>
<comment type="caution">
    <text evidence="15">Lacks conserved residue(s) required for the propagation of feature annotation.</text>
</comment>
<evidence type="ECO:0000256" key="10">
    <source>
        <dbReference type="ARBA" id="ARBA00022840"/>
    </source>
</evidence>
<keyword evidence="7 15" id="KW-0547">Nucleotide-binding</keyword>
<dbReference type="GO" id="GO:0004176">
    <property type="term" value="F:ATP-dependent peptidase activity"/>
    <property type="evidence" value="ECO:0007669"/>
    <property type="project" value="InterPro"/>
</dbReference>
<evidence type="ECO:0000256" key="16">
    <source>
        <dbReference type="RuleBase" id="RU003651"/>
    </source>
</evidence>
<dbReference type="AlphaFoldDB" id="A0YBJ8"/>
<dbReference type="CDD" id="cd19501">
    <property type="entry name" value="RecA-like_FtsH"/>
    <property type="match status" value="1"/>
</dbReference>
<comment type="similarity">
    <text evidence="2 15">In the C-terminal section; belongs to the peptidase M41 family.</text>
</comment>
<evidence type="ECO:0000256" key="5">
    <source>
        <dbReference type="ARBA" id="ARBA00022692"/>
    </source>
</evidence>
<comment type="cofactor">
    <cofactor evidence="15">
        <name>Zn(2+)</name>
        <dbReference type="ChEBI" id="CHEBI:29105"/>
    </cofactor>
    <text evidence="15">Binds 1 zinc ion per subunit.</text>
</comment>
<dbReference type="GO" id="GO:0006508">
    <property type="term" value="P:proteolysis"/>
    <property type="evidence" value="ECO:0007669"/>
    <property type="project" value="UniProtKB-KW"/>
</dbReference>
<feature type="binding site" evidence="15">
    <location>
        <position position="461"/>
    </location>
    <ligand>
        <name>Zn(2+)</name>
        <dbReference type="ChEBI" id="CHEBI:29105"/>
        <note>catalytic</note>
    </ligand>
</feature>
<comment type="similarity">
    <text evidence="16">Belongs to the AAA ATPase family.</text>
</comment>
<keyword evidence="8 15" id="KW-0378">Hydrolase</keyword>
<dbReference type="PANTHER" id="PTHR23076">
    <property type="entry name" value="METALLOPROTEASE M41 FTSH"/>
    <property type="match status" value="1"/>
</dbReference>
<dbReference type="Pfam" id="PF06480">
    <property type="entry name" value="FtsH_ext"/>
    <property type="match status" value="1"/>
</dbReference>
<dbReference type="GO" id="GO:0005524">
    <property type="term" value="F:ATP binding"/>
    <property type="evidence" value="ECO:0007669"/>
    <property type="project" value="UniProtKB-UniRule"/>
</dbReference>
<dbReference type="PANTHER" id="PTHR23076:SF97">
    <property type="entry name" value="ATP-DEPENDENT ZINC METALLOPROTEASE YME1L1"/>
    <property type="match status" value="1"/>
</dbReference>
<dbReference type="FunFam" id="3.40.50.300:FF:000001">
    <property type="entry name" value="ATP-dependent zinc metalloprotease FtsH"/>
    <property type="match status" value="1"/>
</dbReference>
<dbReference type="InterPro" id="IPR003960">
    <property type="entry name" value="ATPase_AAA_CS"/>
</dbReference>
<reference evidence="19 20" key="1">
    <citation type="journal article" date="2010" name="J. Bacteriol.">
        <title>Genome sequence of the oligotrophic marine Gammaproteobacterium HTCC2143, isolated from the Oregon Coast.</title>
        <authorList>
            <person name="Oh H.M."/>
            <person name="Kang I."/>
            <person name="Ferriera S."/>
            <person name="Giovannoni S.J."/>
            <person name="Cho J.C."/>
        </authorList>
    </citation>
    <scope>NUCLEOTIDE SEQUENCE [LARGE SCALE GENOMIC DNA]</scope>
    <source>
        <strain evidence="19 20">HTCC2143</strain>
    </source>
</reference>
<keyword evidence="6 15" id="KW-0479">Metal-binding</keyword>
<evidence type="ECO:0000256" key="8">
    <source>
        <dbReference type="ARBA" id="ARBA00022801"/>
    </source>
</evidence>
<evidence type="ECO:0000256" key="11">
    <source>
        <dbReference type="ARBA" id="ARBA00022989"/>
    </source>
</evidence>
<dbReference type="InterPro" id="IPR027417">
    <property type="entry name" value="P-loop_NTPase"/>
</dbReference>
<dbReference type="Pfam" id="PF00004">
    <property type="entry name" value="AAA"/>
    <property type="match status" value="1"/>
</dbReference>
<evidence type="ECO:0000256" key="2">
    <source>
        <dbReference type="ARBA" id="ARBA00010044"/>
    </source>
</evidence>
<accession>A0YBJ8</accession>
<dbReference type="Gene3D" id="3.30.720.210">
    <property type="match status" value="1"/>
</dbReference>
<dbReference type="PROSITE" id="PS00674">
    <property type="entry name" value="AAA"/>
    <property type="match status" value="1"/>
</dbReference>